<keyword evidence="6" id="KW-1185">Reference proteome</keyword>
<dbReference type="Gene3D" id="1.10.10.10">
    <property type="entry name" value="Winged helix-like DNA-binding domain superfamily/Winged helix DNA-binding domain"/>
    <property type="match status" value="1"/>
</dbReference>
<evidence type="ECO:0000313" key="6">
    <source>
        <dbReference type="Proteomes" id="UP000219439"/>
    </source>
</evidence>
<dbReference type="SMART" id="SM00347">
    <property type="entry name" value="HTH_MARR"/>
    <property type="match status" value="1"/>
</dbReference>
<dbReference type="Pfam" id="PF12802">
    <property type="entry name" value="MarR_2"/>
    <property type="match status" value="1"/>
</dbReference>
<dbReference type="InterPro" id="IPR023187">
    <property type="entry name" value="Tscrpt_reg_MarR-type_CS"/>
</dbReference>
<protein>
    <submittedName>
        <fullName evidence="5">Transcriptional regulator, MarR family</fullName>
    </submittedName>
</protein>
<dbReference type="PROSITE" id="PS50995">
    <property type="entry name" value="HTH_MARR_2"/>
    <property type="match status" value="1"/>
</dbReference>
<evidence type="ECO:0000256" key="3">
    <source>
        <dbReference type="ARBA" id="ARBA00023163"/>
    </source>
</evidence>
<gene>
    <name evidence="5" type="ORF">SAMN06265368_2699</name>
</gene>
<evidence type="ECO:0000256" key="1">
    <source>
        <dbReference type="ARBA" id="ARBA00023015"/>
    </source>
</evidence>
<dbReference type="InterPro" id="IPR036390">
    <property type="entry name" value="WH_DNA-bd_sf"/>
</dbReference>
<dbReference type="PANTHER" id="PTHR33164">
    <property type="entry name" value="TRANSCRIPTIONAL REGULATOR, MARR FAMILY"/>
    <property type="match status" value="1"/>
</dbReference>
<sequence length="191" mass="21660">MTTRSTSDKDQRFRQILALIDRLGRLIASERWSDQVNPAQMSALDYLLRSNRFSHAPSHVADYLGTTRGTMSQTLKTLARKGFVEEHRSQEDRRSISYELTQTGRELVQQPSDLIEALKNLPSEDCKLLEGVLTQSLRDVISRREGRAFGLCKDCRYHKNAANSQGEGGYCTLLNLALQPEEADLICHEYA</sequence>
<dbReference type="PROSITE" id="PS01117">
    <property type="entry name" value="HTH_MARR_1"/>
    <property type="match status" value="1"/>
</dbReference>
<name>A0A285PD18_9HYPH</name>
<dbReference type="SUPFAM" id="SSF46785">
    <property type="entry name" value="Winged helix' DNA-binding domain"/>
    <property type="match status" value="1"/>
</dbReference>
<dbReference type="InterPro" id="IPR039422">
    <property type="entry name" value="MarR/SlyA-like"/>
</dbReference>
<evidence type="ECO:0000256" key="2">
    <source>
        <dbReference type="ARBA" id="ARBA00023125"/>
    </source>
</evidence>
<keyword evidence="2" id="KW-0238">DNA-binding</keyword>
<evidence type="ECO:0000313" key="5">
    <source>
        <dbReference type="EMBL" id="SNZ19609.1"/>
    </source>
</evidence>
<accession>A0A285PD18</accession>
<reference evidence="5 6" key="1">
    <citation type="submission" date="2017-09" db="EMBL/GenBank/DDBJ databases">
        <authorList>
            <person name="Ehlers B."/>
            <person name="Leendertz F.H."/>
        </authorList>
    </citation>
    <scope>NUCLEOTIDE SEQUENCE [LARGE SCALE GENOMIC DNA]</scope>
    <source>
        <strain evidence="5 6">DSM 18289</strain>
    </source>
</reference>
<keyword evidence="1" id="KW-0805">Transcription regulation</keyword>
<proteinExistence type="predicted"/>
<dbReference type="GO" id="GO:0006950">
    <property type="term" value="P:response to stress"/>
    <property type="evidence" value="ECO:0007669"/>
    <property type="project" value="TreeGrafter"/>
</dbReference>
<keyword evidence="3" id="KW-0804">Transcription</keyword>
<dbReference type="EMBL" id="OBEL01000002">
    <property type="protein sequence ID" value="SNZ19609.1"/>
    <property type="molecule type" value="Genomic_DNA"/>
</dbReference>
<dbReference type="InterPro" id="IPR000835">
    <property type="entry name" value="HTH_MarR-typ"/>
</dbReference>
<dbReference type="Proteomes" id="UP000219439">
    <property type="component" value="Unassembled WGS sequence"/>
</dbReference>
<feature type="domain" description="HTH marR-type" evidence="4">
    <location>
        <begin position="9"/>
        <end position="138"/>
    </location>
</feature>
<dbReference type="InterPro" id="IPR036388">
    <property type="entry name" value="WH-like_DNA-bd_sf"/>
</dbReference>
<dbReference type="AlphaFoldDB" id="A0A285PD18"/>
<dbReference type="PRINTS" id="PR00598">
    <property type="entry name" value="HTHMARR"/>
</dbReference>
<dbReference type="GO" id="GO:0003700">
    <property type="term" value="F:DNA-binding transcription factor activity"/>
    <property type="evidence" value="ECO:0007669"/>
    <property type="project" value="InterPro"/>
</dbReference>
<dbReference type="GO" id="GO:0003677">
    <property type="term" value="F:DNA binding"/>
    <property type="evidence" value="ECO:0007669"/>
    <property type="project" value="UniProtKB-KW"/>
</dbReference>
<evidence type="ECO:0000259" key="4">
    <source>
        <dbReference type="PROSITE" id="PS50995"/>
    </source>
</evidence>
<dbReference type="RefSeq" id="WP_244580096.1">
    <property type="nucleotide sequence ID" value="NZ_OBEL01000002.1"/>
</dbReference>
<organism evidence="5 6">
    <name type="scientific">Cohaesibacter gelatinilyticus</name>
    <dbReference type="NCBI Taxonomy" id="372072"/>
    <lineage>
        <taxon>Bacteria</taxon>
        <taxon>Pseudomonadati</taxon>
        <taxon>Pseudomonadota</taxon>
        <taxon>Alphaproteobacteria</taxon>
        <taxon>Hyphomicrobiales</taxon>
        <taxon>Cohaesibacteraceae</taxon>
    </lineage>
</organism>
<dbReference type="PANTHER" id="PTHR33164:SF89">
    <property type="entry name" value="MARR FAMILY REGULATORY PROTEIN"/>
    <property type="match status" value="1"/>
</dbReference>